<evidence type="ECO:0000313" key="8">
    <source>
        <dbReference type="EMBL" id="MBM6818560.1"/>
    </source>
</evidence>
<keyword evidence="5 7" id="KW-0472">Membrane</keyword>
<keyword evidence="9" id="KW-1185">Reference proteome</keyword>
<evidence type="ECO:0000256" key="5">
    <source>
        <dbReference type="ARBA" id="ARBA00023136"/>
    </source>
</evidence>
<dbReference type="Proteomes" id="UP000767334">
    <property type="component" value="Unassembled WGS sequence"/>
</dbReference>
<comment type="similarity">
    <text evidence="2 6">Belongs to the ABC-3 integral membrane protein family.</text>
</comment>
<evidence type="ECO:0000256" key="1">
    <source>
        <dbReference type="ARBA" id="ARBA00004141"/>
    </source>
</evidence>
<keyword evidence="4 7" id="KW-1133">Transmembrane helix</keyword>
<dbReference type="PANTHER" id="PTHR30477:SF0">
    <property type="entry name" value="METAL TRANSPORT SYSTEM MEMBRANE PROTEIN TM_0125-RELATED"/>
    <property type="match status" value="1"/>
</dbReference>
<gene>
    <name evidence="8" type="ORF">H6A19_04255</name>
</gene>
<sequence>MFDSIYNFIHLILPFQWLSFDFMKNAFLAILIVTPLFGLLSTMVVSNKMSFFADSLGHGAFTGIAIGILLGGIDPMWGATLFSICFAISITIIKNKGTSSTDTIIGVFSSTAIALGLVLMSFSSSLSKFSSYLVGDLLSITQKEIILLFIVFIVVIILWALIFNKLLITSLNPSLANSRGINTLLIEIIFTCTIAVIVTLTVRWVGLLIINSLLVLPAAAARNISKNVRQYHLFSVLIAIFSGITGLIISYYLNTVTGATIVLVSAVIFFITLIIRRKFV</sequence>
<feature type="transmembrane region" description="Helical" evidence="7">
    <location>
        <begin position="105"/>
        <end position="125"/>
    </location>
</feature>
<evidence type="ECO:0000313" key="9">
    <source>
        <dbReference type="Proteomes" id="UP000767334"/>
    </source>
</evidence>
<name>A0ABS2FDE3_9CLOT</name>
<feature type="transmembrane region" description="Helical" evidence="7">
    <location>
        <begin position="26"/>
        <end position="44"/>
    </location>
</feature>
<dbReference type="Pfam" id="PF00950">
    <property type="entry name" value="ABC-3"/>
    <property type="match status" value="1"/>
</dbReference>
<evidence type="ECO:0000256" key="7">
    <source>
        <dbReference type="SAM" id="Phobius"/>
    </source>
</evidence>
<evidence type="ECO:0000256" key="3">
    <source>
        <dbReference type="ARBA" id="ARBA00022692"/>
    </source>
</evidence>
<organism evidence="8 9">
    <name type="scientific">Clostridium saudiense</name>
    <dbReference type="NCBI Taxonomy" id="1414720"/>
    <lineage>
        <taxon>Bacteria</taxon>
        <taxon>Bacillati</taxon>
        <taxon>Bacillota</taxon>
        <taxon>Clostridia</taxon>
        <taxon>Eubacteriales</taxon>
        <taxon>Clostridiaceae</taxon>
        <taxon>Clostridium</taxon>
    </lineage>
</organism>
<dbReference type="Gene3D" id="1.10.3470.10">
    <property type="entry name" value="ABC transporter involved in vitamin B12 uptake, BtuC"/>
    <property type="match status" value="1"/>
</dbReference>
<reference evidence="8 9" key="1">
    <citation type="journal article" date="2021" name="Sci. Rep.">
        <title>The distribution of antibiotic resistance genes in chicken gut microbiota commensals.</title>
        <authorList>
            <person name="Juricova H."/>
            <person name="Matiasovicova J."/>
            <person name="Kubasova T."/>
            <person name="Cejkova D."/>
            <person name="Rychlik I."/>
        </authorList>
    </citation>
    <scope>NUCLEOTIDE SEQUENCE [LARGE SCALE GENOMIC DNA]</scope>
    <source>
        <strain evidence="8 9">An435</strain>
    </source>
</reference>
<proteinExistence type="inferred from homology"/>
<dbReference type="RefSeq" id="WP_148322482.1">
    <property type="nucleotide sequence ID" value="NZ_JACJLL010000016.1"/>
</dbReference>
<feature type="transmembrane region" description="Helical" evidence="7">
    <location>
        <begin position="233"/>
        <end position="253"/>
    </location>
</feature>
<evidence type="ECO:0000256" key="4">
    <source>
        <dbReference type="ARBA" id="ARBA00022989"/>
    </source>
</evidence>
<feature type="transmembrane region" description="Helical" evidence="7">
    <location>
        <begin position="180"/>
        <end position="198"/>
    </location>
</feature>
<comment type="caution">
    <text evidence="8">The sequence shown here is derived from an EMBL/GenBank/DDBJ whole genome shotgun (WGS) entry which is preliminary data.</text>
</comment>
<keyword evidence="6" id="KW-0813">Transport</keyword>
<dbReference type="PANTHER" id="PTHR30477">
    <property type="entry name" value="ABC-TRANSPORTER METAL-BINDING PROTEIN"/>
    <property type="match status" value="1"/>
</dbReference>
<dbReference type="InterPro" id="IPR037294">
    <property type="entry name" value="ABC_BtuC-like"/>
</dbReference>
<keyword evidence="3 6" id="KW-0812">Transmembrane</keyword>
<feature type="transmembrane region" description="Helical" evidence="7">
    <location>
        <begin position="259"/>
        <end position="275"/>
    </location>
</feature>
<dbReference type="EMBL" id="JACJLL010000016">
    <property type="protein sequence ID" value="MBM6818560.1"/>
    <property type="molecule type" value="Genomic_DNA"/>
</dbReference>
<dbReference type="InterPro" id="IPR001626">
    <property type="entry name" value="ABC_TroCD"/>
</dbReference>
<protein>
    <submittedName>
        <fullName evidence="8">Metal ABC transporter permease</fullName>
    </submittedName>
</protein>
<feature type="transmembrane region" description="Helical" evidence="7">
    <location>
        <begin position="204"/>
        <end position="221"/>
    </location>
</feature>
<accession>A0ABS2FDE3</accession>
<comment type="subcellular location">
    <subcellularLocation>
        <location evidence="6">Cell membrane</location>
        <topology evidence="6">Multi-pass membrane protein</topology>
    </subcellularLocation>
    <subcellularLocation>
        <location evidence="1">Membrane</location>
        <topology evidence="1">Multi-pass membrane protein</topology>
    </subcellularLocation>
</comment>
<dbReference type="SUPFAM" id="SSF81345">
    <property type="entry name" value="ABC transporter involved in vitamin B12 uptake, BtuC"/>
    <property type="match status" value="1"/>
</dbReference>
<evidence type="ECO:0000256" key="2">
    <source>
        <dbReference type="ARBA" id="ARBA00008034"/>
    </source>
</evidence>
<evidence type="ECO:0000256" key="6">
    <source>
        <dbReference type="RuleBase" id="RU003943"/>
    </source>
</evidence>
<feature type="transmembrane region" description="Helical" evidence="7">
    <location>
        <begin position="145"/>
        <end position="168"/>
    </location>
</feature>